<dbReference type="GeneID" id="107415842"/>
<dbReference type="InterPro" id="IPR018082">
    <property type="entry name" value="AmbAllergen"/>
</dbReference>
<dbReference type="Pfam" id="PF04431">
    <property type="entry name" value="Pec_lyase_N"/>
    <property type="match status" value="1"/>
</dbReference>
<dbReference type="Gene3D" id="2.160.20.10">
    <property type="entry name" value="Single-stranded right-handed beta-helix, Pectin lyase-like"/>
    <property type="match status" value="1"/>
</dbReference>
<keyword evidence="11 12" id="KW-0456">Lyase</keyword>
<comment type="similarity">
    <text evidence="4 12">Belongs to the polysaccharide lyase 1 family.</text>
</comment>
<evidence type="ECO:0000256" key="2">
    <source>
        <dbReference type="ARBA" id="ARBA00004191"/>
    </source>
</evidence>
<dbReference type="GO" id="GO:0046872">
    <property type="term" value="F:metal ion binding"/>
    <property type="evidence" value="ECO:0007669"/>
    <property type="project" value="UniProtKB-KW"/>
</dbReference>
<evidence type="ECO:0000256" key="5">
    <source>
        <dbReference type="ARBA" id="ARBA00012272"/>
    </source>
</evidence>
<evidence type="ECO:0000256" key="6">
    <source>
        <dbReference type="ARBA" id="ARBA00022512"/>
    </source>
</evidence>
<dbReference type="PRINTS" id="PR00807">
    <property type="entry name" value="AMBALLERGEN"/>
</dbReference>
<evidence type="ECO:0000256" key="8">
    <source>
        <dbReference type="ARBA" id="ARBA00022729"/>
    </source>
</evidence>
<keyword evidence="6" id="KW-0964">Secreted</keyword>
<evidence type="ECO:0000256" key="1">
    <source>
        <dbReference type="ARBA" id="ARBA00000695"/>
    </source>
</evidence>
<dbReference type="FunCoup" id="A0A6P3ZIX0">
    <property type="interactions" value="62"/>
</dbReference>
<feature type="chain" id="PRO_5044969960" description="Pectate lyase" evidence="12">
    <location>
        <begin position="26"/>
        <end position="436"/>
    </location>
</feature>
<comment type="subcellular location">
    <subcellularLocation>
        <location evidence="2">Secreted</location>
        <location evidence="2">Cell wall</location>
    </subcellularLocation>
</comment>
<dbReference type="InterPro" id="IPR002022">
    <property type="entry name" value="Pec_lyase"/>
</dbReference>
<dbReference type="Pfam" id="PF00544">
    <property type="entry name" value="Pectate_lyase_4"/>
    <property type="match status" value="1"/>
</dbReference>
<dbReference type="InterPro" id="IPR045032">
    <property type="entry name" value="PEL"/>
</dbReference>
<evidence type="ECO:0000313" key="15">
    <source>
        <dbReference type="RefSeq" id="XP_015879732.2"/>
    </source>
</evidence>
<comment type="cofactor">
    <cofactor evidence="12">
        <name>Ca(2+)</name>
        <dbReference type="ChEBI" id="CHEBI:29108"/>
    </cofactor>
    <text evidence="12">Binds 1 Ca(2+) ion. Required for its activity.</text>
</comment>
<dbReference type="Proteomes" id="UP001652623">
    <property type="component" value="Chromosome 2"/>
</dbReference>
<reference evidence="15" key="2">
    <citation type="submission" date="2025-08" db="UniProtKB">
        <authorList>
            <consortium name="RefSeq"/>
        </authorList>
    </citation>
    <scope>IDENTIFICATION</scope>
    <source>
        <tissue evidence="15">Seedling</tissue>
    </source>
</reference>
<proteinExistence type="inferred from homology"/>
<feature type="domain" description="Pectate lyase" evidence="13">
    <location>
        <begin position="163"/>
        <end position="360"/>
    </location>
</feature>
<evidence type="ECO:0000256" key="11">
    <source>
        <dbReference type="ARBA" id="ARBA00023239"/>
    </source>
</evidence>
<dbReference type="InterPro" id="IPR011050">
    <property type="entry name" value="Pectin_lyase_fold/virulence"/>
</dbReference>
<keyword evidence="6" id="KW-0134">Cell wall</keyword>
<dbReference type="EC" id="4.2.2.2" evidence="5 12"/>
<evidence type="ECO:0000259" key="13">
    <source>
        <dbReference type="SMART" id="SM00656"/>
    </source>
</evidence>
<sequence>MEEDAKPKLLILCLLLVAFFPALMANIAEFDEVWQNRAREAKKASRAAYNPHPEQVTQNFNKEVHKALDGLNSTRRSLNKYSGPCMATNPIDRCWRCDKNWATNRKRLADCALGFGHKATGGKAGEIYVVTDSSDDDLLNPKPGTLRYAVLQPQPLWIIFAHDMIIKLSEELMVTSNKTIDGRGANVHIANGAQITLQFVKNVIIHGLHIHDNKAGNGGMIRDSVDHFGFRTHSDGDGISLFGSSDVWIDHISMWNCQDGLIDVIMASTAVTISNCHFTHHNEVLLFGGSDTYPDDEVMQVTLAFNHFGNGLVQRMPRIRWGFAHVVNNDYTHWLMYAIGGSQHPTIVSQGNRFVAPSNPFCKEVTKRGYTPESEWKSWNWSSEGDLMVNGAFFVESGSKINNLSNKDMIPAKPGTSVARLTRFAGALNCAKDKAC</sequence>
<evidence type="ECO:0000256" key="4">
    <source>
        <dbReference type="ARBA" id="ARBA00010980"/>
    </source>
</evidence>
<dbReference type="KEGG" id="zju:107415842"/>
<reference evidence="14" key="1">
    <citation type="submission" date="2025-05" db="UniProtKB">
        <authorList>
            <consortium name="RefSeq"/>
        </authorList>
    </citation>
    <scope>NUCLEOTIDE SEQUENCE [LARGE SCALE GENOMIC DNA]</scope>
</reference>
<evidence type="ECO:0000256" key="3">
    <source>
        <dbReference type="ARBA" id="ARBA00005220"/>
    </source>
</evidence>
<keyword evidence="14" id="KW-1185">Reference proteome</keyword>
<keyword evidence="9 12" id="KW-0106">Calcium</keyword>
<dbReference type="InterPro" id="IPR007524">
    <property type="entry name" value="Pec_lyase_N"/>
</dbReference>
<feature type="signal peptide" evidence="12">
    <location>
        <begin position="1"/>
        <end position="25"/>
    </location>
</feature>
<protein>
    <recommendedName>
        <fullName evidence="5 12">Pectate lyase</fullName>
        <ecNumber evidence="5 12">4.2.2.2</ecNumber>
    </recommendedName>
</protein>
<evidence type="ECO:0000256" key="9">
    <source>
        <dbReference type="ARBA" id="ARBA00022837"/>
    </source>
</evidence>
<comment type="catalytic activity">
    <reaction evidence="1 12">
        <text>Eliminative cleavage of (1-&gt;4)-alpha-D-galacturonan to give oligosaccharides with 4-deoxy-alpha-D-galact-4-enuronosyl groups at their non-reducing ends.</text>
        <dbReference type="EC" id="4.2.2.2"/>
    </reaction>
</comment>
<dbReference type="RefSeq" id="XP_015879732.2">
    <property type="nucleotide sequence ID" value="XM_016024246.4"/>
</dbReference>
<comment type="pathway">
    <text evidence="3 12">Glycan metabolism; pectin degradation; 2-dehydro-3-deoxy-D-gluconate from pectin: step 2/5.</text>
</comment>
<accession>A0A6P3ZIX0</accession>
<evidence type="ECO:0000256" key="12">
    <source>
        <dbReference type="RuleBase" id="RU361123"/>
    </source>
</evidence>
<dbReference type="InterPro" id="IPR012334">
    <property type="entry name" value="Pectin_lyas_fold"/>
</dbReference>
<name>A0A6P3ZIX0_ZIZJJ</name>
<dbReference type="GO" id="GO:0045490">
    <property type="term" value="P:pectin catabolic process"/>
    <property type="evidence" value="ECO:0007669"/>
    <property type="project" value="UniProtKB-UniPathway"/>
</dbReference>
<evidence type="ECO:0000256" key="10">
    <source>
        <dbReference type="ARBA" id="ARBA00023180"/>
    </source>
</evidence>
<dbReference type="SMART" id="SM00656">
    <property type="entry name" value="Amb_all"/>
    <property type="match status" value="1"/>
</dbReference>
<dbReference type="AlphaFoldDB" id="A0A6P3ZIX0"/>
<dbReference type="UniPathway" id="UPA00545">
    <property type="reaction ID" value="UER00824"/>
</dbReference>
<dbReference type="SUPFAM" id="SSF51126">
    <property type="entry name" value="Pectin lyase-like"/>
    <property type="match status" value="1"/>
</dbReference>
<evidence type="ECO:0000256" key="7">
    <source>
        <dbReference type="ARBA" id="ARBA00022723"/>
    </source>
</evidence>
<keyword evidence="7 12" id="KW-0479">Metal-binding</keyword>
<dbReference type="InParanoid" id="A0A6P3ZIX0"/>
<organism evidence="14 15">
    <name type="scientific">Ziziphus jujuba</name>
    <name type="common">Chinese jujube</name>
    <name type="synonym">Ziziphus sativa</name>
    <dbReference type="NCBI Taxonomy" id="326968"/>
    <lineage>
        <taxon>Eukaryota</taxon>
        <taxon>Viridiplantae</taxon>
        <taxon>Streptophyta</taxon>
        <taxon>Embryophyta</taxon>
        <taxon>Tracheophyta</taxon>
        <taxon>Spermatophyta</taxon>
        <taxon>Magnoliopsida</taxon>
        <taxon>eudicotyledons</taxon>
        <taxon>Gunneridae</taxon>
        <taxon>Pentapetalae</taxon>
        <taxon>rosids</taxon>
        <taxon>fabids</taxon>
        <taxon>Rosales</taxon>
        <taxon>Rhamnaceae</taxon>
        <taxon>Paliureae</taxon>
        <taxon>Ziziphus</taxon>
    </lineage>
</organism>
<dbReference type="PANTHER" id="PTHR31683:SF69">
    <property type="entry name" value="PECTATE LYASE 7-RELATED"/>
    <property type="match status" value="1"/>
</dbReference>
<evidence type="ECO:0000313" key="14">
    <source>
        <dbReference type="Proteomes" id="UP001652623"/>
    </source>
</evidence>
<keyword evidence="8 12" id="KW-0732">Signal</keyword>
<keyword evidence="10" id="KW-0325">Glycoprotein</keyword>
<gene>
    <name evidence="15" type="primary">LOC107415842</name>
</gene>
<dbReference type="GO" id="GO:0030570">
    <property type="term" value="F:pectate lyase activity"/>
    <property type="evidence" value="ECO:0007669"/>
    <property type="project" value="UniProtKB-EC"/>
</dbReference>
<dbReference type="PANTHER" id="PTHR31683">
    <property type="entry name" value="PECTATE LYASE 18-RELATED"/>
    <property type="match status" value="1"/>
</dbReference>